<reference evidence="2 3" key="1">
    <citation type="submission" date="2018-06" db="EMBL/GenBank/DDBJ databases">
        <title>Genomic Encyclopedia of Archaeal and Bacterial Type Strains, Phase II (KMG-II): from individual species to whole genera.</title>
        <authorList>
            <person name="Goeker M."/>
        </authorList>
    </citation>
    <scope>NUCLEOTIDE SEQUENCE [LARGE SCALE GENOMIC DNA]</scope>
    <source>
        <strain evidence="2 3">DSM 27372</strain>
    </source>
</reference>
<proteinExistence type="predicted"/>
<evidence type="ECO:0000256" key="1">
    <source>
        <dbReference type="SAM" id="Phobius"/>
    </source>
</evidence>
<dbReference type="OrthoDB" id="5706484at2"/>
<keyword evidence="1" id="KW-0812">Transmembrane</keyword>
<evidence type="ECO:0000313" key="3">
    <source>
        <dbReference type="Proteomes" id="UP000248198"/>
    </source>
</evidence>
<organism evidence="2 3">
    <name type="scientific">Pedobacter nutrimenti</name>
    <dbReference type="NCBI Taxonomy" id="1241337"/>
    <lineage>
        <taxon>Bacteria</taxon>
        <taxon>Pseudomonadati</taxon>
        <taxon>Bacteroidota</taxon>
        <taxon>Sphingobacteriia</taxon>
        <taxon>Sphingobacteriales</taxon>
        <taxon>Sphingobacteriaceae</taxon>
        <taxon>Pedobacter</taxon>
    </lineage>
</organism>
<feature type="transmembrane region" description="Helical" evidence="1">
    <location>
        <begin position="153"/>
        <end position="172"/>
    </location>
</feature>
<sequence>MNELDIKQLWQAYDAKLERSLQLNEKIIKEIQTQKAENNISSFRRSQITGVVVGLLWVLLLVFLTIAGAQNIYFSGSMGIIALFNILAVATYIRHLALLDQVNIADNITGAQQKLATIQVSLNNVSRIMILQAPFWCTFWYSQQLVDHAGLTFWLINLAVVSCFIILSVYLYQKLSYKNIHIKWVKAFVESFGGKKLSSAMEFLHDIEAYKAESSGEI</sequence>
<evidence type="ECO:0000313" key="2">
    <source>
        <dbReference type="EMBL" id="PYF74060.1"/>
    </source>
</evidence>
<dbReference type="Proteomes" id="UP000248198">
    <property type="component" value="Unassembled WGS sequence"/>
</dbReference>
<protein>
    <submittedName>
        <fullName evidence="2">Uncharacterized protein</fullName>
    </submittedName>
</protein>
<feature type="transmembrane region" description="Helical" evidence="1">
    <location>
        <begin position="72"/>
        <end position="93"/>
    </location>
</feature>
<keyword evidence="1" id="KW-1133">Transmembrane helix</keyword>
<dbReference type="AlphaFoldDB" id="A0A318UF01"/>
<feature type="transmembrane region" description="Helical" evidence="1">
    <location>
        <begin position="48"/>
        <end position="66"/>
    </location>
</feature>
<name>A0A318UF01_9SPHI</name>
<dbReference type="EMBL" id="QKLU01000004">
    <property type="protein sequence ID" value="PYF74060.1"/>
    <property type="molecule type" value="Genomic_DNA"/>
</dbReference>
<keyword evidence="3" id="KW-1185">Reference proteome</keyword>
<keyword evidence="1" id="KW-0472">Membrane</keyword>
<accession>A0A318UF01</accession>
<gene>
    <name evidence="2" type="ORF">B0O44_104231</name>
</gene>
<dbReference type="RefSeq" id="WP_110830985.1">
    <property type="nucleotide sequence ID" value="NZ_QKLU01000004.1"/>
</dbReference>
<comment type="caution">
    <text evidence="2">The sequence shown here is derived from an EMBL/GenBank/DDBJ whole genome shotgun (WGS) entry which is preliminary data.</text>
</comment>